<dbReference type="PANTHER" id="PTHR30420">
    <property type="entry name" value="N-SUCCINYLARGININE DIHYDROLASE"/>
    <property type="match status" value="1"/>
</dbReference>
<keyword evidence="1" id="KW-0056">Arginine metabolism</keyword>
<evidence type="ECO:0000256" key="1">
    <source>
        <dbReference type="ARBA" id="ARBA00022503"/>
    </source>
</evidence>
<keyword evidence="2" id="KW-0808">Transferase</keyword>
<proteinExistence type="predicted"/>
<dbReference type="NCBIfam" id="TIGR03243">
    <property type="entry name" value="arg_catab_AOST"/>
    <property type="match status" value="1"/>
</dbReference>
<dbReference type="GO" id="GO:0006527">
    <property type="term" value="P:L-arginine catabolic process"/>
    <property type="evidence" value="ECO:0007669"/>
    <property type="project" value="InterPro"/>
</dbReference>
<dbReference type="EMBL" id="BNCI01000001">
    <property type="protein sequence ID" value="GHF18688.1"/>
    <property type="molecule type" value="Genomic_DNA"/>
</dbReference>
<dbReference type="AlphaFoldDB" id="A0A919AQ17"/>
<comment type="caution">
    <text evidence="4">The sequence shown here is derived from an EMBL/GenBank/DDBJ whole genome shotgun (WGS) entry which is preliminary data.</text>
</comment>
<dbReference type="RefSeq" id="WP_191250728.1">
    <property type="nucleotide sequence ID" value="NZ_BNCI01000001.1"/>
</dbReference>
<keyword evidence="3" id="KW-0012">Acyltransferase</keyword>
<dbReference type="Pfam" id="PF04958">
    <property type="entry name" value="AstA"/>
    <property type="match status" value="1"/>
</dbReference>
<organism evidence="4 5">
    <name type="scientific">Kordiimonas sediminis</name>
    <dbReference type="NCBI Taxonomy" id="1735581"/>
    <lineage>
        <taxon>Bacteria</taxon>
        <taxon>Pseudomonadati</taxon>
        <taxon>Pseudomonadota</taxon>
        <taxon>Alphaproteobacteria</taxon>
        <taxon>Kordiimonadales</taxon>
        <taxon>Kordiimonadaceae</taxon>
        <taxon>Kordiimonas</taxon>
    </lineage>
</organism>
<dbReference type="PANTHER" id="PTHR30420:SF1">
    <property type="entry name" value="ARGININE N-SUCCINYLTRANSFERASE"/>
    <property type="match status" value="1"/>
</dbReference>
<evidence type="ECO:0000256" key="2">
    <source>
        <dbReference type="ARBA" id="ARBA00022679"/>
    </source>
</evidence>
<sequence length="342" mass="37386">MLVVRAVRESDLPGLMDLAAKTGTGLTTLPAHEPSLLEKIHASQEAFSAETFSEKKLTYLFVLEDTETGTIAGTSAIISGVGYDRPFYSYRLLHITQVSHEPEMRVDTELLQLSNDFVGATEVATLFLAPEYRRDNLGKLLSKARYMFMACHPERFSERVISEIRGWVRKDQSSPFWEAIGRHFFGVSFAEADEINGRGNSQFIADMMPKFPIYTALLPSSAQKVIGRPHDNAKPAIHMLESEGFRFSGAVDIFDAGPAMEVSRDNIRTVRTSSEATLGGTVDGAGHDFAHLACNQELAGFKAILTDAVDTASGLWIPKGSAELLDIQAGDAVRTAPLLADT</sequence>
<dbReference type="GO" id="GO:0008791">
    <property type="term" value="F:arginine N-succinyltransferase activity"/>
    <property type="evidence" value="ECO:0007669"/>
    <property type="project" value="InterPro"/>
</dbReference>
<evidence type="ECO:0000313" key="5">
    <source>
        <dbReference type="Proteomes" id="UP000630923"/>
    </source>
</evidence>
<evidence type="ECO:0000313" key="4">
    <source>
        <dbReference type="EMBL" id="GHF18688.1"/>
    </source>
</evidence>
<accession>A0A919AQ17</accession>
<dbReference type="InterPro" id="IPR007041">
    <property type="entry name" value="Arg_succinylTrfase_AstA/AruG"/>
</dbReference>
<dbReference type="Proteomes" id="UP000630923">
    <property type="component" value="Unassembled WGS sequence"/>
</dbReference>
<protein>
    <submittedName>
        <fullName evidence="4">Arginine N-succinyltransferase</fullName>
    </submittedName>
</protein>
<reference evidence="4" key="2">
    <citation type="submission" date="2020-09" db="EMBL/GenBank/DDBJ databases">
        <authorList>
            <person name="Sun Q."/>
            <person name="Kim S."/>
        </authorList>
    </citation>
    <scope>NUCLEOTIDE SEQUENCE</scope>
    <source>
        <strain evidence="4">KCTC 42590</strain>
    </source>
</reference>
<name>A0A919AQ17_9PROT</name>
<evidence type="ECO:0000256" key="3">
    <source>
        <dbReference type="ARBA" id="ARBA00023315"/>
    </source>
</evidence>
<dbReference type="SUPFAM" id="SSF55729">
    <property type="entry name" value="Acyl-CoA N-acyltransferases (Nat)"/>
    <property type="match status" value="1"/>
</dbReference>
<gene>
    <name evidence="4" type="ORF">GCM10017044_11530</name>
</gene>
<keyword evidence="5" id="KW-1185">Reference proteome</keyword>
<dbReference type="InterPro" id="IPR016181">
    <property type="entry name" value="Acyl_CoA_acyltransferase"/>
</dbReference>
<reference evidence="4" key="1">
    <citation type="journal article" date="2014" name="Int. J. Syst. Evol. Microbiol.">
        <title>Complete genome sequence of Corynebacterium casei LMG S-19264T (=DSM 44701T), isolated from a smear-ripened cheese.</title>
        <authorList>
            <consortium name="US DOE Joint Genome Institute (JGI-PGF)"/>
            <person name="Walter F."/>
            <person name="Albersmeier A."/>
            <person name="Kalinowski J."/>
            <person name="Ruckert C."/>
        </authorList>
    </citation>
    <scope>NUCLEOTIDE SEQUENCE</scope>
    <source>
        <strain evidence="4">KCTC 42590</strain>
    </source>
</reference>